<accession>A0AAE0NCS1</accession>
<sequence length="76" mass="8409">MGRRTSFGLGGKGSSVSCLFALFSSTAYGEFGIYCDPLRLFLATGPAGNFRPRWDLFPDGRAFETFSQAQQFGKRR</sequence>
<comment type="caution">
    <text evidence="1">The sequence shown here is derived from an EMBL/GenBank/DDBJ whole genome shotgun (WGS) entry which is preliminary data.</text>
</comment>
<name>A0AAE0NCS1_9PEZI</name>
<reference evidence="1" key="2">
    <citation type="submission" date="2023-06" db="EMBL/GenBank/DDBJ databases">
        <authorList>
            <consortium name="Lawrence Berkeley National Laboratory"/>
            <person name="Haridas S."/>
            <person name="Hensen N."/>
            <person name="Bonometti L."/>
            <person name="Westerberg I."/>
            <person name="Brannstrom I.O."/>
            <person name="Guillou S."/>
            <person name="Cros-Aarteil S."/>
            <person name="Calhoun S."/>
            <person name="Kuo A."/>
            <person name="Mondo S."/>
            <person name="Pangilinan J."/>
            <person name="Riley R."/>
            <person name="Labutti K."/>
            <person name="Andreopoulos B."/>
            <person name="Lipzen A."/>
            <person name="Chen C."/>
            <person name="Yanf M."/>
            <person name="Daum C."/>
            <person name="Ng V."/>
            <person name="Clum A."/>
            <person name="Steindorff A."/>
            <person name="Ohm R."/>
            <person name="Martin F."/>
            <person name="Silar P."/>
            <person name="Natvig D."/>
            <person name="Lalanne C."/>
            <person name="Gautier V."/>
            <person name="Ament-Velasquez S.L."/>
            <person name="Kruys A."/>
            <person name="Hutchinson M.I."/>
            <person name="Powell A.J."/>
            <person name="Barry K."/>
            <person name="Miller A.N."/>
            <person name="Grigoriev I.V."/>
            <person name="Debuchy R."/>
            <person name="Gladieux P."/>
            <person name="Thoren M.H."/>
            <person name="Johannesson H."/>
        </authorList>
    </citation>
    <scope>NUCLEOTIDE SEQUENCE</scope>
    <source>
        <strain evidence="1">CBS 958.72</strain>
    </source>
</reference>
<evidence type="ECO:0000313" key="2">
    <source>
        <dbReference type="Proteomes" id="UP001287356"/>
    </source>
</evidence>
<dbReference type="Proteomes" id="UP001287356">
    <property type="component" value="Unassembled WGS sequence"/>
</dbReference>
<proteinExistence type="predicted"/>
<dbReference type="EMBL" id="JAULSN010000002">
    <property type="protein sequence ID" value="KAK3379182.1"/>
    <property type="molecule type" value="Genomic_DNA"/>
</dbReference>
<reference evidence="1" key="1">
    <citation type="journal article" date="2023" name="Mol. Phylogenet. Evol.">
        <title>Genome-scale phylogeny and comparative genomics of the fungal order Sordariales.</title>
        <authorList>
            <person name="Hensen N."/>
            <person name="Bonometti L."/>
            <person name="Westerberg I."/>
            <person name="Brannstrom I.O."/>
            <person name="Guillou S."/>
            <person name="Cros-Aarteil S."/>
            <person name="Calhoun S."/>
            <person name="Haridas S."/>
            <person name="Kuo A."/>
            <person name="Mondo S."/>
            <person name="Pangilinan J."/>
            <person name="Riley R."/>
            <person name="LaButti K."/>
            <person name="Andreopoulos B."/>
            <person name="Lipzen A."/>
            <person name="Chen C."/>
            <person name="Yan M."/>
            <person name="Daum C."/>
            <person name="Ng V."/>
            <person name="Clum A."/>
            <person name="Steindorff A."/>
            <person name="Ohm R.A."/>
            <person name="Martin F."/>
            <person name="Silar P."/>
            <person name="Natvig D.O."/>
            <person name="Lalanne C."/>
            <person name="Gautier V."/>
            <person name="Ament-Velasquez S.L."/>
            <person name="Kruys A."/>
            <person name="Hutchinson M.I."/>
            <person name="Powell A.J."/>
            <person name="Barry K."/>
            <person name="Miller A.N."/>
            <person name="Grigoriev I.V."/>
            <person name="Debuchy R."/>
            <person name="Gladieux P."/>
            <person name="Hiltunen Thoren M."/>
            <person name="Johannesson H."/>
        </authorList>
    </citation>
    <scope>NUCLEOTIDE SEQUENCE</scope>
    <source>
        <strain evidence="1">CBS 958.72</strain>
    </source>
</reference>
<gene>
    <name evidence="1" type="ORF">B0T24DRAFT_610905</name>
</gene>
<organism evidence="1 2">
    <name type="scientific">Lasiosphaeria ovina</name>
    <dbReference type="NCBI Taxonomy" id="92902"/>
    <lineage>
        <taxon>Eukaryota</taxon>
        <taxon>Fungi</taxon>
        <taxon>Dikarya</taxon>
        <taxon>Ascomycota</taxon>
        <taxon>Pezizomycotina</taxon>
        <taxon>Sordariomycetes</taxon>
        <taxon>Sordariomycetidae</taxon>
        <taxon>Sordariales</taxon>
        <taxon>Lasiosphaeriaceae</taxon>
        <taxon>Lasiosphaeria</taxon>
    </lineage>
</organism>
<evidence type="ECO:0000313" key="1">
    <source>
        <dbReference type="EMBL" id="KAK3379182.1"/>
    </source>
</evidence>
<keyword evidence="2" id="KW-1185">Reference proteome</keyword>
<dbReference type="AlphaFoldDB" id="A0AAE0NCS1"/>
<protein>
    <submittedName>
        <fullName evidence="1">Uncharacterized protein</fullName>
    </submittedName>
</protein>